<evidence type="ECO:0000313" key="3">
    <source>
        <dbReference type="Proteomes" id="UP001200642"/>
    </source>
</evidence>
<evidence type="ECO:0000313" key="2">
    <source>
        <dbReference type="EMBL" id="MCG2461239.1"/>
    </source>
</evidence>
<dbReference type="Pfam" id="PF11396">
    <property type="entry name" value="PepSY_like"/>
    <property type="match status" value="1"/>
</dbReference>
<evidence type="ECO:0000259" key="1">
    <source>
        <dbReference type="Pfam" id="PF11396"/>
    </source>
</evidence>
<name>A0AAE3EVT5_9FLAO</name>
<sequence>MKLPRILRIALAKSLYLLVNFVQKSPHRSILMAFRYRYPKASFPTWAFQGDGVWEVTFSKGTKEHCAIFDSSGNWLGTRTIISRNMLPTKIWAHLKEHFVKPDFLKIIQLSMPQGQFYELDIYEGTHYIHLYYDGKGNLYDQGI</sequence>
<proteinExistence type="predicted"/>
<comment type="caution">
    <text evidence="2">The sequence shown here is derived from an EMBL/GenBank/DDBJ whole genome shotgun (WGS) entry which is preliminary data.</text>
</comment>
<organism evidence="2 3">
    <name type="scientific">Cerina litoralis</name>
    <dbReference type="NCBI Taxonomy" id="2874477"/>
    <lineage>
        <taxon>Bacteria</taxon>
        <taxon>Pseudomonadati</taxon>
        <taxon>Bacteroidota</taxon>
        <taxon>Flavobacteriia</taxon>
        <taxon>Flavobacteriales</taxon>
        <taxon>Flavobacteriaceae</taxon>
        <taxon>Cerina</taxon>
    </lineage>
</organism>
<dbReference type="RefSeq" id="WP_317902385.1">
    <property type="nucleotide sequence ID" value="NZ_JAIRBC010000014.1"/>
</dbReference>
<dbReference type="AlphaFoldDB" id="A0AAE3EVT5"/>
<feature type="domain" description="Putative beta-lactamase-inhibitor-like PepSY-like" evidence="1">
    <location>
        <begin position="55"/>
        <end position="140"/>
    </location>
</feature>
<accession>A0AAE3EVT5</accession>
<dbReference type="SUPFAM" id="SSF160574">
    <property type="entry name" value="BT0923-like"/>
    <property type="match status" value="1"/>
</dbReference>
<protein>
    <submittedName>
        <fullName evidence="2">PepSY-like domain-containing protein</fullName>
    </submittedName>
</protein>
<dbReference type="Proteomes" id="UP001200642">
    <property type="component" value="Unassembled WGS sequence"/>
</dbReference>
<dbReference type="EMBL" id="JAIRBC010000014">
    <property type="protein sequence ID" value="MCG2461239.1"/>
    <property type="molecule type" value="Genomic_DNA"/>
</dbReference>
<dbReference type="Gene3D" id="3.10.450.360">
    <property type="match status" value="1"/>
</dbReference>
<dbReference type="InterPro" id="IPR021533">
    <property type="entry name" value="PepSY-like"/>
</dbReference>
<reference evidence="2" key="1">
    <citation type="submission" date="2023-02" db="EMBL/GenBank/DDBJ databases">
        <title>Genome of Flavobacteriaceae gen. nov. sp. strain F89.</title>
        <authorList>
            <person name="Wang Y."/>
        </authorList>
    </citation>
    <scope>NUCLEOTIDE SEQUENCE</scope>
    <source>
        <strain evidence="2">F89</strain>
    </source>
</reference>
<keyword evidence="3" id="KW-1185">Reference proteome</keyword>
<gene>
    <name evidence="2" type="ORF">K8352_10805</name>
</gene>